<dbReference type="EMBL" id="JADKPV010000001">
    <property type="protein sequence ID" value="MBF4499849.1"/>
    <property type="molecule type" value="Genomic_DNA"/>
</dbReference>
<keyword evidence="4" id="KW-1185">Reference proteome</keyword>
<dbReference type="InterPro" id="IPR029063">
    <property type="entry name" value="SAM-dependent_MTases_sf"/>
</dbReference>
<gene>
    <name evidence="3" type="primary">rsmD</name>
    <name evidence="3" type="ORF">IRY55_00635</name>
</gene>
<dbReference type="CDD" id="cd02440">
    <property type="entry name" value="AdoMet_MTases"/>
    <property type="match status" value="1"/>
</dbReference>
<dbReference type="AlphaFoldDB" id="A0A8J7KKE2"/>
<dbReference type="SUPFAM" id="SSF53335">
    <property type="entry name" value="S-adenosyl-L-methionine-dependent methyltransferases"/>
    <property type="match status" value="1"/>
</dbReference>
<dbReference type="PANTHER" id="PTHR43542:SF1">
    <property type="entry name" value="METHYLTRANSFERASE"/>
    <property type="match status" value="1"/>
</dbReference>
<name>A0A8J7KKE2_9BACL</name>
<reference evidence="3" key="1">
    <citation type="submission" date="2020-11" db="EMBL/GenBank/DDBJ databases">
        <title>Multidrug resistant novel bacterium Savagea serpentis sp. nov., isolated from the scats of a vine snake (Ahaetulla nasuta).</title>
        <authorList>
            <person name="Venkata Ramana V."/>
            <person name="Vikas Patil S."/>
            <person name="Yogita Lugani V."/>
        </authorList>
    </citation>
    <scope>NUCLEOTIDE SEQUENCE</scope>
    <source>
        <strain evidence="3">SN6</strain>
    </source>
</reference>
<evidence type="ECO:0000256" key="2">
    <source>
        <dbReference type="ARBA" id="ARBA00022679"/>
    </source>
</evidence>
<proteinExistence type="predicted"/>
<sequence>MRIIAGTCRGMKLQTLQGETTRPTSDKVKESLFNRIGPYFDGGIVVDLFGGSGALALEALSRGAEHAYIFESDRRALTTIRQNVEKTKMSSRVTIVPSRAEKSIAYLQQREVCIDYLFLDPPYEKTEYYALIAQFVEMEIMCHNAIIVCEHMSSYTLPEHYGTFQRSSEKKYGASTISIYTE</sequence>
<evidence type="ECO:0000313" key="4">
    <source>
        <dbReference type="Proteomes" id="UP000622653"/>
    </source>
</evidence>
<protein>
    <submittedName>
        <fullName evidence="3">16S rRNA (Guanine(966)-N(2))-methyltransferase RsmD</fullName>
        <ecNumber evidence="3">2.1.1.171</ecNumber>
    </submittedName>
</protein>
<organism evidence="3 4">
    <name type="scientific">Savagea serpentis</name>
    <dbReference type="NCBI Taxonomy" id="2785297"/>
    <lineage>
        <taxon>Bacteria</taxon>
        <taxon>Bacillati</taxon>
        <taxon>Bacillota</taxon>
        <taxon>Bacilli</taxon>
        <taxon>Bacillales</taxon>
        <taxon>Caryophanaceae</taxon>
        <taxon>Savagea</taxon>
    </lineage>
</organism>
<dbReference type="NCBIfam" id="TIGR00095">
    <property type="entry name" value="16S rRNA (guanine(966)-N(2))-methyltransferase RsmD"/>
    <property type="match status" value="1"/>
</dbReference>
<dbReference type="InterPro" id="IPR004398">
    <property type="entry name" value="RNA_MeTrfase_RsmD"/>
</dbReference>
<dbReference type="Proteomes" id="UP000622653">
    <property type="component" value="Unassembled WGS sequence"/>
</dbReference>
<dbReference type="EC" id="2.1.1.171" evidence="3"/>
<dbReference type="Gene3D" id="3.40.50.150">
    <property type="entry name" value="Vaccinia Virus protein VP39"/>
    <property type="match status" value="1"/>
</dbReference>
<keyword evidence="2 3" id="KW-0808">Transferase</keyword>
<accession>A0A8J7KKE2</accession>
<keyword evidence="1 3" id="KW-0489">Methyltransferase</keyword>
<dbReference type="PIRSF" id="PIRSF004553">
    <property type="entry name" value="CHP00095"/>
    <property type="match status" value="1"/>
</dbReference>
<evidence type="ECO:0000313" key="3">
    <source>
        <dbReference type="EMBL" id="MBF4499849.1"/>
    </source>
</evidence>
<dbReference type="RefSeq" id="WP_194561327.1">
    <property type="nucleotide sequence ID" value="NZ_JADKPV010000001.1"/>
</dbReference>
<dbReference type="PANTHER" id="PTHR43542">
    <property type="entry name" value="METHYLTRANSFERASE"/>
    <property type="match status" value="1"/>
</dbReference>
<comment type="caution">
    <text evidence="3">The sequence shown here is derived from an EMBL/GenBank/DDBJ whole genome shotgun (WGS) entry which is preliminary data.</text>
</comment>
<dbReference type="Pfam" id="PF03602">
    <property type="entry name" value="Cons_hypoth95"/>
    <property type="match status" value="1"/>
</dbReference>
<dbReference type="GO" id="GO:0052913">
    <property type="term" value="F:16S rRNA (guanine(966)-N(2))-methyltransferase activity"/>
    <property type="evidence" value="ECO:0007669"/>
    <property type="project" value="UniProtKB-EC"/>
</dbReference>
<evidence type="ECO:0000256" key="1">
    <source>
        <dbReference type="ARBA" id="ARBA00022603"/>
    </source>
</evidence>